<keyword evidence="1" id="KW-1133">Transmembrane helix</keyword>
<name>A0AAV2IA29_LYMST</name>
<dbReference type="AlphaFoldDB" id="A0AAV2IA29"/>
<evidence type="ECO:0000313" key="2">
    <source>
        <dbReference type="EMBL" id="CAL1543016.1"/>
    </source>
</evidence>
<keyword evidence="3" id="KW-1185">Reference proteome</keyword>
<feature type="non-terminal residue" evidence="2">
    <location>
        <position position="1"/>
    </location>
</feature>
<organism evidence="2 3">
    <name type="scientific">Lymnaea stagnalis</name>
    <name type="common">Great pond snail</name>
    <name type="synonym">Helix stagnalis</name>
    <dbReference type="NCBI Taxonomy" id="6523"/>
    <lineage>
        <taxon>Eukaryota</taxon>
        <taxon>Metazoa</taxon>
        <taxon>Spiralia</taxon>
        <taxon>Lophotrochozoa</taxon>
        <taxon>Mollusca</taxon>
        <taxon>Gastropoda</taxon>
        <taxon>Heterobranchia</taxon>
        <taxon>Euthyneura</taxon>
        <taxon>Panpulmonata</taxon>
        <taxon>Hygrophila</taxon>
        <taxon>Lymnaeoidea</taxon>
        <taxon>Lymnaeidae</taxon>
        <taxon>Lymnaea</taxon>
    </lineage>
</organism>
<dbReference type="EMBL" id="CAXITT010000520">
    <property type="protein sequence ID" value="CAL1543016.1"/>
    <property type="molecule type" value="Genomic_DNA"/>
</dbReference>
<keyword evidence="1" id="KW-0472">Membrane</keyword>
<feature type="transmembrane region" description="Helical" evidence="1">
    <location>
        <begin position="79"/>
        <end position="100"/>
    </location>
</feature>
<evidence type="ECO:0000256" key="1">
    <source>
        <dbReference type="SAM" id="Phobius"/>
    </source>
</evidence>
<comment type="caution">
    <text evidence="2">The sequence shown here is derived from an EMBL/GenBank/DDBJ whole genome shotgun (WGS) entry which is preliminary data.</text>
</comment>
<reference evidence="2 3" key="1">
    <citation type="submission" date="2024-04" db="EMBL/GenBank/DDBJ databases">
        <authorList>
            <consortium name="Genoscope - CEA"/>
            <person name="William W."/>
        </authorList>
    </citation>
    <scope>NUCLEOTIDE SEQUENCE [LARGE SCALE GENOMIC DNA]</scope>
</reference>
<protein>
    <submittedName>
        <fullName evidence="2">Uncharacterized protein</fullName>
    </submittedName>
</protein>
<proteinExistence type="predicted"/>
<sequence length="113" mass="12675">QNTGVDCVRQNTGVDCVRQNTGVDCVRHNTGVVCVRQNTDMDCVQFVFIRNIHSSLLLQVENQEKSIKKQLAISLVHRVRVCVVVACAIADVTFLLSFFVNPSKYLFLFEATV</sequence>
<dbReference type="Proteomes" id="UP001497497">
    <property type="component" value="Unassembled WGS sequence"/>
</dbReference>
<evidence type="ECO:0000313" key="3">
    <source>
        <dbReference type="Proteomes" id="UP001497497"/>
    </source>
</evidence>
<accession>A0AAV2IA29</accession>
<gene>
    <name evidence="2" type="ORF">GSLYS_00016550001</name>
</gene>
<keyword evidence="1" id="KW-0812">Transmembrane</keyword>